<evidence type="ECO:0000256" key="1">
    <source>
        <dbReference type="SAM" id="MobiDB-lite"/>
    </source>
</evidence>
<organism evidence="2 3">
    <name type="scientific">Apiospora saccharicola</name>
    <dbReference type="NCBI Taxonomy" id="335842"/>
    <lineage>
        <taxon>Eukaryota</taxon>
        <taxon>Fungi</taxon>
        <taxon>Dikarya</taxon>
        <taxon>Ascomycota</taxon>
        <taxon>Pezizomycotina</taxon>
        <taxon>Sordariomycetes</taxon>
        <taxon>Xylariomycetidae</taxon>
        <taxon>Amphisphaeriales</taxon>
        <taxon>Apiosporaceae</taxon>
        <taxon>Apiospora</taxon>
    </lineage>
</organism>
<dbReference type="EMBL" id="JAQQWM010000009">
    <property type="protein sequence ID" value="KAK8045937.1"/>
    <property type="molecule type" value="Genomic_DNA"/>
</dbReference>
<feature type="region of interest" description="Disordered" evidence="1">
    <location>
        <begin position="29"/>
        <end position="50"/>
    </location>
</feature>
<reference evidence="2 3" key="1">
    <citation type="submission" date="2023-01" db="EMBL/GenBank/DDBJ databases">
        <title>Analysis of 21 Apiospora genomes using comparative genomics revels a genus with tremendous synthesis potential of carbohydrate active enzymes and secondary metabolites.</title>
        <authorList>
            <person name="Sorensen T."/>
        </authorList>
    </citation>
    <scope>NUCLEOTIDE SEQUENCE [LARGE SCALE GENOMIC DNA]</scope>
    <source>
        <strain evidence="2 3">CBS 83171</strain>
    </source>
</reference>
<evidence type="ECO:0000313" key="2">
    <source>
        <dbReference type="EMBL" id="KAK8045937.1"/>
    </source>
</evidence>
<sequence>MTSSSLCTGSRMLRLGKAPWSRLLALNDSRKQPQHQLSKRRTTSHLAPNGHGKLLFSSTRALAQSVPPPLPTAKAEVLRSRPDTMGMEWYTLSTARRIQFLLNQRGDSRWGWAVYRCSYDPKLDHRWDNFKRLIVAAAKRDIIAGSSNDDAPEVAEKQDWHFVEDPALEGASREDLKGRFRQWARAEAARDGRRLDESAAPSDIYGRGSRYEYFIQVDEEALRSLPEDLGDHPEEVTPDRLDLGSGHVNIVRAWADGTTSTTEEGETLDWYGGSPGDAEDWMKIRASMVAPYFYVELDSPEAWWPHFTPPPDQVSIW</sequence>
<accession>A0ABR1THP8</accession>
<keyword evidence="3" id="KW-1185">Reference proteome</keyword>
<proteinExistence type="predicted"/>
<name>A0ABR1THP8_9PEZI</name>
<evidence type="ECO:0000313" key="3">
    <source>
        <dbReference type="Proteomes" id="UP001446871"/>
    </source>
</evidence>
<comment type="caution">
    <text evidence="2">The sequence shown here is derived from an EMBL/GenBank/DDBJ whole genome shotgun (WGS) entry which is preliminary data.</text>
</comment>
<protein>
    <submittedName>
        <fullName evidence="2">Uncharacterized protein</fullName>
    </submittedName>
</protein>
<dbReference type="Proteomes" id="UP001446871">
    <property type="component" value="Unassembled WGS sequence"/>
</dbReference>
<gene>
    <name evidence="2" type="ORF">PG996_014001</name>
</gene>